<keyword evidence="3" id="KW-0479">Metal-binding</keyword>
<dbReference type="SMART" id="SM00270">
    <property type="entry name" value="ChtBD1"/>
    <property type="match status" value="1"/>
</dbReference>
<dbReference type="InterPro" id="IPR018371">
    <property type="entry name" value="Chitin-binding_1_CS"/>
</dbReference>
<dbReference type="GO" id="GO:0005975">
    <property type="term" value="P:carbohydrate metabolic process"/>
    <property type="evidence" value="ECO:0007669"/>
    <property type="project" value="InterPro"/>
</dbReference>
<dbReference type="Proteomes" id="UP000799640">
    <property type="component" value="Unassembled WGS sequence"/>
</dbReference>
<evidence type="ECO:0000313" key="11">
    <source>
        <dbReference type="EMBL" id="KAF2395846.1"/>
    </source>
</evidence>
<evidence type="ECO:0000256" key="4">
    <source>
        <dbReference type="ARBA" id="ARBA00022729"/>
    </source>
</evidence>
<dbReference type="CDD" id="cd00035">
    <property type="entry name" value="ChtBD1"/>
    <property type="match status" value="1"/>
</dbReference>
<evidence type="ECO:0000256" key="7">
    <source>
        <dbReference type="ARBA" id="ARBA00023285"/>
    </source>
</evidence>
<dbReference type="PROSITE" id="PS50941">
    <property type="entry name" value="CHIT_BIND_I_2"/>
    <property type="match status" value="1"/>
</dbReference>
<dbReference type="GO" id="GO:0046872">
    <property type="term" value="F:metal ion binding"/>
    <property type="evidence" value="ECO:0007669"/>
    <property type="project" value="UniProtKB-KW"/>
</dbReference>
<organism evidence="11 12">
    <name type="scientific">Trichodelitschia bisporula</name>
    <dbReference type="NCBI Taxonomy" id="703511"/>
    <lineage>
        <taxon>Eukaryota</taxon>
        <taxon>Fungi</taxon>
        <taxon>Dikarya</taxon>
        <taxon>Ascomycota</taxon>
        <taxon>Pezizomycotina</taxon>
        <taxon>Dothideomycetes</taxon>
        <taxon>Dothideomycetes incertae sedis</taxon>
        <taxon>Phaeotrichales</taxon>
        <taxon>Phaeotrichaceae</taxon>
        <taxon>Trichodelitschia</taxon>
    </lineage>
</organism>
<feature type="non-terminal residue" evidence="11">
    <location>
        <position position="271"/>
    </location>
</feature>
<dbReference type="SUPFAM" id="SSF57016">
    <property type="entry name" value="Plant lectins/antimicrobial peptides"/>
    <property type="match status" value="1"/>
</dbReference>
<reference evidence="11" key="1">
    <citation type="journal article" date="2020" name="Stud. Mycol.">
        <title>101 Dothideomycetes genomes: a test case for predicting lifestyles and emergence of pathogens.</title>
        <authorList>
            <person name="Haridas S."/>
            <person name="Albert R."/>
            <person name="Binder M."/>
            <person name="Bloem J."/>
            <person name="Labutti K."/>
            <person name="Salamov A."/>
            <person name="Andreopoulos B."/>
            <person name="Baker S."/>
            <person name="Barry K."/>
            <person name="Bills G."/>
            <person name="Bluhm B."/>
            <person name="Cannon C."/>
            <person name="Castanera R."/>
            <person name="Culley D."/>
            <person name="Daum C."/>
            <person name="Ezra D."/>
            <person name="Gonzalez J."/>
            <person name="Henrissat B."/>
            <person name="Kuo A."/>
            <person name="Liang C."/>
            <person name="Lipzen A."/>
            <person name="Lutzoni F."/>
            <person name="Magnuson J."/>
            <person name="Mondo S."/>
            <person name="Nolan M."/>
            <person name="Ohm R."/>
            <person name="Pangilinan J."/>
            <person name="Park H.-J."/>
            <person name="Ramirez L."/>
            <person name="Alfaro M."/>
            <person name="Sun H."/>
            <person name="Tritt A."/>
            <person name="Yoshinaga Y."/>
            <person name="Zwiers L.-H."/>
            <person name="Turgeon B."/>
            <person name="Goodwin S."/>
            <person name="Spatafora J."/>
            <person name="Crous P."/>
            <person name="Grigoriev I."/>
        </authorList>
    </citation>
    <scope>NUCLEOTIDE SEQUENCE</scope>
    <source>
        <strain evidence="11">CBS 262.69</strain>
    </source>
</reference>
<feature type="disulfide bond" evidence="8">
    <location>
        <begin position="242"/>
        <end position="254"/>
    </location>
</feature>
<keyword evidence="12" id="KW-1185">Reference proteome</keyword>
<accession>A0A6G1HJ18</accession>
<dbReference type="Gene3D" id="3.30.60.10">
    <property type="entry name" value="Endochitinase-like"/>
    <property type="match status" value="1"/>
</dbReference>
<dbReference type="Pfam" id="PF00187">
    <property type="entry name" value="Chitin_bind_1"/>
    <property type="match status" value="1"/>
</dbReference>
<keyword evidence="8" id="KW-1015">Disulfide bond</keyword>
<evidence type="ECO:0000259" key="9">
    <source>
        <dbReference type="PROSITE" id="PS50941"/>
    </source>
</evidence>
<feature type="disulfide bond" evidence="8">
    <location>
        <begin position="247"/>
        <end position="261"/>
    </location>
</feature>
<dbReference type="Pfam" id="PF01522">
    <property type="entry name" value="Polysacc_deac_1"/>
    <property type="match status" value="1"/>
</dbReference>
<dbReference type="PROSITE" id="PS00026">
    <property type="entry name" value="CHIT_BIND_I_1"/>
    <property type="match status" value="1"/>
</dbReference>
<evidence type="ECO:0000256" key="1">
    <source>
        <dbReference type="ARBA" id="ARBA00001941"/>
    </source>
</evidence>
<dbReference type="SUPFAM" id="SSF88713">
    <property type="entry name" value="Glycoside hydrolase/deacetylase"/>
    <property type="match status" value="1"/>
</dbReference>
<keyword evidence="7" id="KW-0170">Cobalt</keyword>
<feature type="domain" description="NodB homology" evidence="10">
    <location>
        <begin position="11"/>
        <end position="200"/>
    </location>
</feature>
<dbReference type="AlphaFoldDB" id="A0A6G1HJ18"/>
<dbReference type="GO" id="GO:0008061">
    <property type="term" value="F:chitin binding"/>
    <property type="evidence" value="ECO:0007669"/>
    <property type="project" value="UniProtKB-UniRule"/>
</dbReference>
<dbReference type="CDD" id="cd10951">
    <property type="entry name" value="CE4_ClCDA_like"/>
    <property type="match status" value="1"/>
</dbReference>
<dbReference type="InterPro" id="IPR036861">
    <property type="entry name" value="Endochitinase-like_sf"/>
</dbReference>
<name>A0A6G1HJ18_9PEZI</name>
<proteinExistence type="predicted"/>
<dbReference type="InterPro" id="IPR002509">
    <property type="entry name" value="NODB_dom"/>
</dbReference>
<evidence type="ECO:0000256" key="8">
    <source>
        <dbReference type="PROSITE-ProRule" id="PRU00261"/>
    </source>
</evidence>
<feature type="non-terminal residue" evidence="11">
    <location>
        <position position="1"/>
    </location>
</feature>
<comment type="cofactor">
    <cofactor evidence="1">
        <name>Co(2+)</name>
        <dbReference type="ChEBI" id="CHEBI:48828"/>
    </cofactor>
</comment>
<keyword evidence="4" id="KW-0732">Signal</keyword>
<evidence type="ECO:0000256" key="3">
    <source>
        <dbReference type="ARBA" id="ARBA00022723"/>
    </source>
</evidence>
<evidence type="ECO:0000256" key="6">
    <source>
        <dbReference type="ARBA" id="ARBA00023277"/>
    </source>
</evidence>
<dbReference type="PROSITE" id="PS51677">
    <property type="entry name" value="NODB"/>
    <property type="match status" value="1"/>
</dbReference>
<keyword evidence="6" id="KW-0119">Carbohydrate metabolism</keyword>
<keyword evidence="2 8" id="KW-0147">Chitin-binding</keyword>
<dbReference type="OrthoDB" id="2125469at2759"/>
<evidence type="ECO:0000313" key="12">
    <source>
        <dbReference type="Proteomes" id="UP000799640"/>
    </source>
</evidence>
<dbReference type="PANTHER" id="PTHR46471">
    <property type="entry name" value="CHITIN DEACETYLASE"/>
    <property type="match status" value="1"/>
</dbReference>
<dbReference type="Gene3D" id="3.20.20.370">
    <property type="entry name" value="Glycoside hydrolase/deacetylase"/>
    <property type="match status" value="1"/>
</dbReference>
<dbReference type="InterPro" id="IPR011330">
    <property type="entry name" value="Glyco_hydro/deAcase_b/a-brl"/>
</dbReference>
<keyword evidence="5 11" id="KW-0378">Hydrolase</keyword>
<evidence type="ECO:0000256" key="5">
    <source>
        <dbReference type="ARBA" id="ARBA00022801"/>
    </source>
</evidence>
<feature type="domain" description="Chitin-binding type-1" evidence="9">
    <location>
        <begin position="231"/>
        <end position="271"/>
    </location>
</feature>
<evidence type="ECO:0000256" key="2">
    <source>
        <dbReference type="ARBA" id="ARBA00022669"/>
    </source>
</evidence>
<evidence type="ECO:0000259" key="10">
    <source>
        <dbReference type="PROSITE" id="PS51677"/>
    </source>
</evidence>
<dbReference type="InterPro" id="IPR001002">
    <property type="entry name" value="Chitin-bd_1"/>
</dbReference>
<comment type="caution">
    <text evidence="8">Lacks conserved residue(s) required for the propagation of feature annotation.</text>
</comment>
<dbReference type="PANTHER" id="PTHR46471:SF2">
    <property type="entry name" value="CHITIN DEACETYLASE-RELATED"/>
    <property type="match status" value="1"/>
</dbReference>
<dbReference type="GO" id="GO:0016810">
    <property type="term" value="F:hydrolase activity, acting on carbon-nitrogen (but not peptide) bonds"/>
    <property type="evidence" value="ECO:0007669"/>
    <property type="project" value="InterPro"/>
</dbReference>
<sequence length="271" mass="28720">GTVITKCTVPNTVAITFDDGPSALTDGLLDTLAAAGAKATFFLNGQNYDYIYDRVATVQRMIADGHQVGSHTWSHPDIATLNEAALTSEITQLETAFQTIIGKIPTYFRPPFFSHNAANDAVLKKLGYKIIMSDIDTLDWEYPDAIQTSIDLYQAGLDAGGTLSLSHDVNTATTQVLVPAMLRAIAAKNLRAVTLGQCLGDPEANWYRNVAASSSSSIRPSSSSGAKISPVGICGGNTGFTCGEGFCCSQWGYCGQTEAYCGTGCQKDFGS</sequence>
<protein>
    <submittedName>
        <fullName evidence="11">Glycoside hydrolase/deacetylase</fullName>
    </submittedName>
</protein>
<gene>
    <name evidence="11" type="ORF">EJ06DRAFT_463263</name>
</gene>
<dbReference type="EMBL" id="ML996710">
    <property type="protein sequence ID" value="KAF2395846.1"/>
    <property type="molecule type" value="Genomic_DNA"/>
</dbReference>